<name>A0A1W1WX83_9NEIS</name>
<dbReference type="OrthoDB" id="8576328at2"/>
<evidence type="ECO:0000313" key="1">
    <source>
        <dbReference type="EMBL" id="SMC16255.1"/>
    </source>
</evidence>
<dbReference type="SUPFAM" id="SSF75011">
    <property type="entry name" value="3-carboxy-cis,cis-mucoante lactonizing enzyme"/>
    <property type="match status" value="1"/>
</dbReference>
<accession>A0A1W1WX83</accession>
<reference evidence="1 2" key="1">
    <citation type="submission" date="2017-04" db="EMBL/GenBank/DDBJ databases">
        <authorList>
            <person name="Afonso C.L."/>
            <person name="Miller P.J."/>
            <person name="Scott M.A."/>
            <person name="Spackman E."/>
            <person name="Goraichik I."/>
            <person name="Dimitrov K.M."/>
            <person name="Suarez D.L."/>
            <person name="Swayne D.E."/>
        </authorList>
    </citation>
    <scope>NUCLEOTIDE SEQUENCE [LARGE SCALE GENOMIC DNA]</scope>
    <source>
        <strain evidence="1 2">DSM 23236</strain>
    </source>
</reference>
<organism evidence="1 2">
    <name type="scientific">Andreprevotia lacus DSM 23236</name>
    <dbReference type="NCBI Taxonomy" id="1121001"/>
    <lineage>
        <taxon>Bacteria</taxon>
        <taxon>Pseudomonadati</taxon>
        <taxon>Pseudomonadota</taxon>
        <taxon>Betaproteobacteria</taxon>
        <taxon>Neisseriales</taxon>
        <taxon>Chitinibacteraceae</taxon>
        <taxon>Andreprevotia</taxon>
    </lineage>
</organism>
<dbReference type="AlphaFoldDB" id="A0A1W1WX83"/>
<dbReference type="RefSeq" id="WP_084088619.1">
    <property type="nucleotide sequence ID" value="NZ_FWXD01000001.1"/>
</dbReference>
<sequence>MTEAAINSPILALKSVVEYPLPASSQTHEVIAIAPTTLLVSQQPSGAVVKVRVDPHSGRPLEAASHVIDNAFTGLHGLTVSKNHPGCVWITLQFTSELILVDPVAEDLHAAPRVLKRIKLPAPARGPHVVAEHGNTLWASCKDSHHVVRIDADNPANFRIIDCPPRPIFAQLHPTSGDVYATLDQSSALFRIPASSAEQPSVIPVPPEHGSTPVGMVPGPDGNLWFALLGNSAGGNGSFGRIRANGQIDFYKLGSAPAAGAGFIHLGFPPAATQPLIYLLASSMASGNALNGVVELTMNADYSRVEKQQTIAFPSQHSMTHRVLCTPQAIYATELGSCALAHLHVARSPYGEGINEAADPYSLWGCGVPGTTVRYPGL</sequence>
<proteinExistence type="predicted"/>
<protein>
    <recommendedName>
        <fullName evidence="3">DNA-binding beta-propeller fold protein YncE</fullName>
    </recommendedName>
</protein>
<dbReference type="Gene3D" id="2.130.10.10">
    <property type="entry name" value="YVTN repeat-like/Quinoprotein amine dehydrogenase"/>
    <property type="match status" value="1"/>
</dbReference>
<evidence type="ECO:0000313" key="2">
    <source>
        <dbReference type="Proteomes" id="UP000192761"/>
    </source>
</evidence>
<evidence type="ECO:0008006" key="3">
    <source>
        <dbReference type="Google" id="ProtNLM"/>
    </source>
</evidence>
<keyword evidence="2" id="KW-1185">Reference proteome</keyword>
<dbReference type="Proteomes" id="UP000192761">
    <property type="component" value="Unassembled WGS sequence"/>
</dbReference>
<gene>
    <name evidence="1" type="ORF">SAMN02745857_00141</name>
</gene>
<dbReference type="InterPro" id="IPR015943">
    <property type="entry name" value="WD40/YVTN_repeat-like_dom_sf"/>
</dbReference>
<dbReference type="EMBL" id="FWXD01000001">
    <property type="protein sequence ID" value="SMC16255.1"/>
    <property type="molecule type" value="Genomic_DNA"/>
</dbReference>